<reference evidence="1 2" key="1">
    <citation type="journal article" date="2014" name="Int. J. Syst. Evol. Microbiol.">
        <title>Listeria floridensis sp. nov., Listeria aquatica sp. nov., Listeria cornellensis sp. nov., Listeria riparia sp. nov. and Listeria grandensis sp. nov., from agricultural and natural environments.</title>
        <authorList>
            <person name="den Bakker H.C."/>
            <person name="Warchocki S."/>
            <person name="Wright E.M."/>
            <person name="Allred A.F."/>
            <person name="Ahlstrom C."/>
            <person name="Manuel C.S."/>
            <person name="Stasiewicz M.J."/>
            <person name="Burrell A."/>
            <person name="Roof S."/>
            <person name="Strawn L."/>
            <person name="Fortes E.D."/>
            <person name="Nightingale K.K."/>
            <person name="Kephart D."/>
            <person name="Wiedmann M."/>
        </authorList>
    </citation>
    <scope>NUCLEOTIDE SEQUENCE [LARGE SCALE GENOMIC DNA]</scope>
    <source>
        <strain evidence="1 2">FSL S10-1187</strain>
    </source>
</reference>
<sequence length="61" mass="6899">MTMTTEQTKLMIEADQVDLYYGAKQALKKVSLAIKKKPCDGANRSVWMRQIDFSADAQSDE</sequence>
<gene>
    <name evidence="1" type="ORF">MFLO_15124</name>
</gene>
<accession>A0ABN0RBL0</accession>
<evidence type="ECO:0000313" key="1">
    <source>
        <dbReference type="EMBL" id="EUJ25580.1"/>
    </source>
</evidence>
<dbReference type="EMBL" id="AODF01000045">
    <property type="protein sequence ID" value="EUJ25580.1"/>
    <property type="molecule type" value="Genomic_DNA"/>
</dbReference>
<proteinExistence type="predicted"/>
<evidence type="ECO:0000313" key="2">
    <source>
        <dbReference type="Proteomes" id="UP000019249"/>
    </source>
</evidence>
<dbReference type="Proteomes" id="UP000019249">
    <property type="component" value="Unassembled WGS sequence"/>
</dbReference>
<organism evidence="1 2">
    <name type="scientific">Listeria floridensis FSL S10-1187</name>
    <dbReference type="NCBI Taxonomy" id="1265817"/>
    <lineage>
        <taxon>Bacteria</taxon>
        <taxon>Bacillati</taxon>
        <taxon>Bacillota</taxon>
        <taxon>Bacilli</taxon>
        <taxon>Bacillales</taxon>
        <taxon>Listeriaceae</taxon>
        <taxon>Listeria</taxon>
    </lineage>
</organism>
<comment type="caution">
    <text evidence="1">The sequence shown here is derived from an EMBL/GenBank/DDBJ whole genome shotgun (WGS) entry which is preliminary data.</text>
</comment>
<protein>
    <submittedName>
        <fullName evidence="1">Uncharacterized protein</fullName>
    </submittedName>
</protein>
<name>A0ABN0RBL0_9LIST</name>
<keyword evidence="2" id="KW-1185">Reference proteome</keyword>